<protein>
    <submittedName>
        <fullName evidence="4">MlaE family lipid ABC transporter permease subunit</fullName>
    </submittedName>
</protein>
<feature type="transmembrane region" description="Helical" evidence="2">
    <location>
        <begin position="140"/>
        <end position="157"/>
    </location>
</feature>
<gene>
    <name evidence="4" type="ORF">P2G67_01070</name>
</gene>
<comment type="caution">
    <text evidence="4">The sequence shown here is derived from an EMBL/GenBank/DDBJ whole genome shotgun (WGS) entry which is preliminary data.</text>
</comment>
<keyword evidence="2" id="KW-1003">Cell membrane</keyword>
<feature type="transmembrane region" description="Helical" evidence="2">
    <location>
        <begin position="208"/>
        <end position="232"/>
    </location>
</feature>
<keyword evidence="2" id="KW-0997">Cell inner membrane</keyword>
<evidence type="ECO:0000259" key="3">
    <source>
        <dbReference type="PROSITE" id="PS50801"/>
    </source>
</evidence>
<accession>A0ABT5YHZ7</accession>
<feature type="transmembrane region" description="Helical" evidence="2">
    <location>
        <begin position="178"/>
        <end position="196"/>
    </location>
</feature>
<dbReference type="SUPFAM" id="SSF52091">
    <property type="entry name" value="SpoIIaa-like"/>
    <property type="match status" value="1"/>
</dbReference>
<feature type="transmembrane region" description="Helical" evidence="2">
    <location>
        <begin position="361"/>
        <end position="382"/>
    </location>
</feature>
<comment type="function">
    <text evidence="1">Could be part of an ABC transporter complex.</text>
</comment>
<dbReference type="Gene3D" id="3.30.750.24">
    <property type="entry name" value="STAS domain"/>
    <property type="match status" value="1"/>
</dbReference>
<dbReference type="PANTHER" id="PTHR30188:SF3">
    <property type="entry name" value="ABC TRANSPORTER PERMEASE"/>
    <property type="match status" value="1"/>
</dbReference>
<evidence type="ECO:0000313" key="4">
    <source>
        <dbReference type="EMBL" id="MDF2094562.1"/>
    </source>
</evidence>
<feature type="domain" description="STAS" evidence="3">
    <location>
        <begin position="23"/>
        <end position="102"/>
    </location>
</feature>
<proteinExistence type="inferred from homology"/>
<dbReference type="InterPro" id="IPR030802">
    <property type="entry name" value="Permease_MalE"/>
</dbReference>
<name>A0ABT5YHZ7_9PROT</name>
<feature type="transmembrane region" description="Helical" evidence="2">
    <location>
        <begin position="272"/>
        <end position="301"/>
    </location>
</feature>
<feature type="transmembrane region" description="Helical" evidence="2">
    <location>
        <begin position="321"/>
        <end position="341"/>
    </location>
</feature>
<dbReference type="InterPro" id="IPR003453">
    <property type="entry name" value="ABC_MlaE_roteobac"/>
</dbReference>
<dbReference type="InterPro" id="IPR036513">
    <property type="entry name" value="STAS_dom_sf"/>
</dbReference>
<keyword evidence="2" id="KW-0472">Membrane</keyword>
<dbReference type="PROSITE" id="PS50801">
    <property type="entry name" value="STAS"/>
    <property type="match status" value="1"/>
</dbReference>
<evidence type="ECO:0000256" key="2">
    <source>
        <dbReference type="RuleBase" id="RU362044"/>
    </source>
</evidence>
<organism evidence="4 5">
    <name type="scientific">Aquibaculum arenosum</name>
    <dbReference type="NCBI Taxonomy" id="3032591"/>
    <lineage>
        <taxon>Bacteria</taxon>
        <taxon>Pseudomonadati</taxon>
        <taxon>Pseudomonadota</taxon>
        <taxon>Alphaproteobacteria</taxon>
        <taxon>Rhodospirillales</taxon>
        <taxon>Rhodovibrionaceae</taxon>
        <taxon>Aquibaculum</taxon>
    </lineage>
</organism>
<dbReference type="PANTHER" id="PTHR30188">
    <property type="entry name" value="ABC TRANSPORTER PERMEASE PROTEIN-RELATED"/>
    <property type="match status" value="1"/>
</dbReference>
<reference evidence="4 5" key="1">
    <citation type="submission" date="2023-03" db="EMBL/GenBank/DDBJ databases">
        <title>Fodinicurvata sp. CAU 1616 isolated from sea sendiment.</title>
        <authorList>
            <person name="Kim W."/>
        </authorList>
    </citation>
    <scope>NUCLEOTIDE SEQUENCE [LARGE SCALE GENOMIC DNA]</scope>
    <source>
        <strain evidence="4 5">CAU 1616</strain>
    </source>
</reference>
<sequence>MATAGREAAARLTTDRDGSQLRLLFAGSWTTANLADREAELDGTLNRRALAGVERAVLSLDQVTHFDTAGAWATLRTARRLRDAGVEVAIEGAGADRQRLLEAVEQTEPAPSPPRGLRFPLSFLANLGKLTLTLGADARALTGFLGLTTLVFLRALLRPSRIRFTSLIHHMQKTGVDSLPIVGLLAFLIGVVLAYQGADQLARFGAQIYTVNLLGISVLREMGILITAIIVAGRSGSAFTAQIGTMKVNQEIDAMRTIGLDPVEVLVLPRALALVLVMPLLTFYANIMAILGGGLMVWVLLGIDPAAFVRQLHQSLNVEALLVGMIKAPVFAFVIGLVGCFEGLRTGGNAESVGTQTTRAVVEAIFLVIVLDAFFSVFFSVIGV</sequence>
<dbReference type="RefSeq" id="WP_275819158.1">
    <property type="nucleotide sequence ID" value="NZ_JARHUD010000001.1"/>
</dbReference>
<evidence type="ECO:0000256" key="1">
    <source>
        <dbReference type="ARBA" id="ARBA00003787"/>
    </source>
</evidence>
<keyword evidence="5" id="KW-1185">Reference proteome</keyword>
<dbReference type="Proteomes" id="UP001215503">
    <property type="component" value="Unassembled WGS sequence"/>
</dbReference>
<dbReference type="EMBL" id="JARHUD010000001">
    <property type="protein sequence ID" value="MDF2094562.1"/>
    <property type="molecule type" value="Genomic_DNA"/>
</dbReference>
<evidence type="ECO:0000313" key="5">
    <source>
        <dbReference type="Proteomes" id="UP001215503"/>
    </source>
</evidence>
<dbReference type="Pfam" id="PF02405">
    <property type="entry name" value="MlaE"/>
    <property type="match status" value="1"/>
</dbReference>
<comment type="subcellular location">
    <subcellularLocation>
        <location evidence="2">Cell inner membrane</location>
        <topology evidence="2">Multi-pass membrane protein</topology>
    </subcellularLocation>
</comment>
<keyword evidence="2" id="KW-1133">Transmembrane helix</keyword>
<keyword evidence="2" id="KW-0812">Transmembrane</keyword>
<dbReference type="InterPro" id="IPR002645">
    <property type="entry name" value="STAS_dom"/>
</dbReference>
<comment type="similarity">
    <text evidence="2">Belongs to the MlaE permease family.</text>
</comment>
<dbReference type="NCBIfam" id="TIGR00056">
    <property type="entry name" value="MlaE family lipid ABC transporter permease subunit"/>
    <property type="match status" value="1"/>
</dbReference>